<dbReference type="PANTHER" id="PTHR34135:SF2">
    <property type="entry name" value="LYSOZYME"/>
    <property type="match status" value="1"/>
</dbReference>
<dbReference type="GO" id="GO:0003796">
    <property type="term" value="F:lysozyme activity"/>
    <property type="evidence" value="ECO:0007669"/>
    <property type="project" value="InterPro"/>
</dbReference>
<protein>
    <recommendedName>
        <fullName evidence="2">LysM domain-containing protein</fullName>
    </recommendedName>
</protein>
<dbReference type="Gene3D" id="3.20.20.80">
    <property type="entry name" value="Glycosidases"/>
    <property type="match status" value="1"/>
</dbReference>
<dbReference type="InterPro" id="IPR018392">
    <property type="entry name" value="LysM"/>
</dbReference>
<accession>V6IVP8</accession>
<evidence type="ECO:0000313" key="4">
    <source>
        <dbReference type="Proteomes" id="UP000018296"/>
    </source>
</evidence>
<dbReference type="SUPFAM" id="SSF158634">
    <property type="entry name" value="RPA2825-like"/>
    <property type="match status" value="1"/>
</dbReference>
<dbReference type="Pfam" id="PF01476">
    <property type="entry name" value="LysM"/>
    <property type="match status" value="1"/>
</dbReference>
<dbReference type="AlphaFoldDB" id="V6IVP8"/>
<dbReference type="CDD" id="cd00118">
    <property type="entry name" value="LysM"/>
    <property type="match status" value="1"/>
</dbReference>
<evidence type="ECO:0000313" key="3">
    <source>
        <dbReference type="EMBL" id="EST11252.1"/>
    </source>
</evidence>
<name>V6IVP8_9BACL</name>
<keyword evidence="4" id="KW-1185">Reference proteome</keyword>
<dbReference type="PROSITE" id="PS51904">
    <property type="entry name" value="GLYCOSYL_HYDROL_F25_2"/>
    <property type="match status" value="1"/>
</dbReference>
<dbReference type="SUPFAM" id="SSF54106">
    <property type="entry name" value="LysM domain"/>
    <property type="match status" value="1"/>
</dbReference>
<dbReference type="GO" id="GO:0009253">
    <property type="term" value="P:peptidoglycan catabolic process"/>
    <property type="evidence" value="ECO:0007669"/>
    <property type="project" value="InterPro"/>
</dbReference>
<feature type="domain" description="LysM" evidence="2">
    <location>
        <begin position="329"/>
        <end position="372"/>
    </location>
</feature>
<evidence type="ECO:0000259" key="2">
    <source>
        <dbReference type="PROSITE" id="PS51782"/>
    </source>
</evidence>
<dbReference type="PANTHER" id="PTHR34135">
    <property type="entry name" value="LYSOZYME"/>
    <property type="match status" value="1"/>
</dbReference>
<proteinExistence type="inferred from homology"/>
<sequence>MGKYHRRKRATLKKIIDGLIAEALTIALVLSFVAPVHAAPKVDFIDVSHHNAQGGLPLSFYQTIKVSGVNGVVVKVSDGTSYIDPAASVNVANAKASGMAVSAYHFARFTSVSEAKTEADWFDKQLKYVGFDKLKDGIVVVDVELPTASKATLTDATNAFTSEMHQLGYPTVDLYSGSGFYSSHLDADKLSISQPWLARYNGGKTEPVWRNGKGAWQWSSGYHFNGIGGSFDVSQDFAGKYASRYVAPNATAPKKVKKIGSVSLVNWLKQHKKAWSYSERSTLAKSYGITNYSGTAAQNIALLVKLKSGVKPAKNPKAVKKAVKKVKAHTYTVKRGNTLWGITRAHKTTITHVKMLNHLRSDLIRPGQKLKY</sequence>
<dbReference type="EMBL" id="AWTC01000013">
    <property type="protein sequence ID" value="EST11252.1"/>
    <property type="molecule type" value="Genomic_DNA"/>
</dbReference>
<dbReference type="Pfam" id="PF01183">
    <property type="entry name" value="Glyco_hydro_25"/>
    <property type="match status" value="1"/>
</dbReference>
<dbReference type="STRING" id="1395513.P343_12585"/>
<dbReference type="Proteomes" id="UP000018296">
    <property type="component" value="Unassembled WGS sequence"/>
</dbReference>
<dbReference type="InterPro" id="IPR036779">
    <property type="entry name" value="LysM_dom_sf"/>
</dbReference>
<reference evidence="3 4" key="1">
    <citation type="journal article" date="2013" name="Genome Announc.">
        <title>Genome Sequence of Sporolactobacillus laevolacticus DSM442, an Efficient Polymer-Grade D-Lactate Producer from Agricultural Waste Cottonseed as a Nitrogen Source.</title>
        <authorList>
            <person name="Wang H."/>
            <person name="Wang L."/>
            <person name="Ju J."/>
            <person name="Yu B."/>
            <person name="Ma Y."/>
        </authorList>
    </citation>
    <scope>NUCLEOTIDE SEQUENCE [LARGE SCALE GENOMIC DNA]</scope>
    <source>
        <strain evidence="3 4">DSM 442</strain>
    </source>
</reference>
<comment type="caution">
    <text evidence="3">The sequence shown here is derived from an EMBL/GenBank/DDBJ whole genome shotgun (WGS) entry which is preliminary data.</text>
</comment>
<dbReference type="GO" id="GO:0016998">
    <property type="term" value="P:cell wall macromolecule catabolic process"/>
    <property type="evidence" value="ECO:0007669"/>
    <property type="project" value="InterPro"/>
</dbReference>
<dbReference type="SMART" id="SM00257">
    <property type="entry name" value="LysM"/>
    <property type="match status" value="1"/>
</dbReference>
<dbReference type="PROSITE" id="PS51782">
    <property type="entry name" value="LYSM"/>
    <property type="match status" value="1"/>
</dbReference>
<dbReference type="SUPFAM" id="SSF51445">
    <property type="entry name" value="(Trans)glycosidases"/>
    <property type="match status" value="1"/>
</dbReference>
<dbReference type="GO" id="GO:0016052">
    <property type="term" value="P:carbohydrate catabolic process"/>
    <property type="evidence" value="ECO:0007669"/>
    <property type="project" value="TreeGrafter"/>
</dbReference>
<dbReference type="RefSeq" id="WP_023510758.1">
    <property type="nucleotide sequence ID" value="NZ_AWTC01000013.1"/>
</dbReference>
<comment type="similarity">
    <text evidence="1">Belongs to the glycosyl hydrolase 25 family.</text>
</comment>
<evidence type="ECO:0000256" key="1">
    <source>
        <dbReference type="ARBA" id="ARBA00010646"/>
    </source>
</evidence>
<dbReference type="Gene3D" id="3.10.350.10">
    <property type="entry name" value="LysM domain"/>
    <property type="match status" value="1"/>
</dbReference>
<dbReference type="InterPro" id="IPR002053">
    <property type="entry name" value="Glyco_hydro_25"/>
</dbReference>
<dbReference type="InterPro" id="IPR017853">
    <property type="entry name" value="GH"/>
</dbReference>
<gene>
    <name evidence="3" type="ORF">P343_12585</name>
</gene>
<dbReference type="eggNOG" id="COG3757">
    <property type="taxonomic scope" value="Bacteria"/>
</dbReference>
<dbReference type="PATRIC" id="fig|1395513.3.peg.2554"/>
<organism evidence="3 4">
    <name type="scientific">Sporolactobacillus laevolacticus DSM 442</name>
    <dbReference type="NCBI Taxonomy" id="1395513"/>
    <lineage>
        <taxon>Bacteria</taxon>
        <taxon>Bacillati</taxon>
        <taxon>Bacillota</taxon>
        <taxon>Bacilli</taxon>
        <taxon>Bacillales</taxon>
        <taxon>Sporolactobacillaceae</taxon>
        <taxon>Sporolactobacillus</taxon>
    </lineage>
</organism>